<dbReference type="InterPro" id="IPR025667">
    <property type="entry name" value="SprB_repeat"/>
</dbReference>
<dbReference type="NCBIfam" id="TIGR04131">
    <property type="entry name" value="Bac_Flav_CTERM"/>
    <property type="match status" value="1"/>
</dbReference>
<reference evidence="2 3" key="1">
    <citation type="submission" date="2015-04" db="EMBL/GenBank/DDBJ databases">
        <title>Whole genome shotgun sequence of Flavihumibacter petaseus NBRC 106054.</title>
        <authorList>
            <person name="Miyazawa S."/>
            <person name="Hosoyama A."/>
            <person name="Hashimoto M."/>
            <person name="Noguchi M."/>
            <person name="Tsuchikane K."/>
            <person name="Ohji S."/>
            <person name="Yamazoe A."/>
            <person name="Ichikawa N."/>
            <person name="Kimura A."/>
            <person name="Fujita N."/>
        </authorList>
    </citation>
    <scope>NUCLEOTIDE SEQUENCE [LARGE SCALE GENOMIC DNA]</scope>
    <source>
        <strain evidence="2 3">NBRC 106054</strain>
    </source>
</reference>
<dbReference type="InterPro" id="IPR026341">
    <property type="entry name" value="T9SS_type_B"/>
</dbReference>
<evidence type="ECO:0000313" key="2">
    <source>
        <dbReference type="EMBL" id="GAO41468.1"/>
    </source>
</evidence>
<name>A0A0E9MVF9_9BACT</name>
<gene>
    <name evidence="2" type="ORF">FPE01S_01_04810</name>
</gene>
<evidence type="ECO:0000256" key="1">
    <source>
        <dbReference type="SAM" id="SignalP"/>
    </source>
</evidence>
<feature type="chain" id="PRO_5002429827" description="Gliding motility-associated C-terminal domain-containing protein" evidence="1">
    <location>
        <begin position="30"/>
        <end position="666"/>
    </location>
</feature>
<dbReference type="OrthoDB" id="7794186at2"/>
<dbReference type="EMBL" id="BBWV01000001">
    <property type="protein sequence ID" value="GAO41468.1"/>
    <property type="molecule type" value="Genomic_DNA"/>
</dbReference>
<keyword evidence="3" id="KW-1185">Reference proteome</keyword>
<dbReference type="Proteomes" id="UP000033121">
    <property type="component" value="Unassembled WGS sequence"/>
</dbReference>
<dbReference type="AlphaFoldDB" id="A0A0E9MVF9"/>
<dbReference type="Pfam" id="PF13573">
    <property type="entry name" value="SprB"/>
    <property type="match status" value="2"/>
</dbReference>
<comment type="caution">
    <text evidence="2">The sequence shown here is derived from an EMBL/GenBank/DDBJ whole genome shotgun (WGS) entry which is preliminary data.</text>
</comment>
<sequence length="666" mass="70330">MASAIYKMVSGYSWAALLWLNLCAVPGIAQTSFPVDAEIKNSTCMQANGTITLNASGGESPYMYSITGRAFQSSGLFENLKPGYYTVGAKDASGLFVTRVVLVQNRDDPPEISDASAITPSACDKSDGSITLLAIGGMPPYLYSIDLEHWQESPVFTGLPAGNYDLFVKDAKGCTGSRTRVIINTCMLDIAISELVNSCAGDGKIAGLKGRGGRSPYYFSLDGGQFTITDAFENLSPGIHILLVKDAHGTVGAFGIQILAACTFNVQVKTGYTGCSERGGFIQLTPQHGKSPYLFQLDGGLPQPDPVFNNLSPGNYLVRATDVTGALWTAAVDVPGAGGASSFDLGADTGICSGTTLLWPRPLAGNQITWSPAAGVSDIHSSQPILAPAITTTYYVTIASEDCPETDSITIGVYPVPVANAGDDITLCAGQTATLTGSGGSLYQWSPADGLNDATIANPRVLSTGSDITWTLTVTDSYGCQSLPDQVAVHFGSTAPVFAGNDTTIRRGEPVTLQATDPTGAGFNQWTWEPAAAVESPQSPQTVSHPQHDQVFRVVATNGQGCTGIDEVMVKVVAGSDILFPTAFTPNNDKRNDFLRPIPIGMRELTSFQVFNRWGQEVFRDAGQSPGWNGEFNGKPQPTGYFVCIARGIDISGRVIEKKGAAMLVR</sequence>
<dbReference type="Gene3D" id="2.60.40.10">
    <property type="entry name" value="Immunoglobulins"/>
    <property type="match status" value="1"/>
</dbReference>
<accession>A0A0E9MVF9</accession>
<evidence type="ECO:0000313" key="3">
    <source>
        <dbReference type="Proteomes" id="UP000033121"/>
    </source>
</evidence>
<proteinExistence type="predicted"/>
<protein>
    <recommendedName>
        <fullName evidence="4">Gliding motility-associated C-terminal domain-containing protein</fullName>
    </recommendedName>
</protein>
<keyword evidence="1" id="KW-0732">Signal</keyword>
<dbReference type="InterPro" id="IPR013783">
    <property type="entry name" value="Ig-like_fold"/>
</dbReference>
<feature type="signal peptide" evidence="1">
    <location>
        <begin position="1"/>
        <end position="29"/>
    </location>
</feature>
<dbReference type="STRING" id="1220578.FPE01S_01_04810"/>
<dbReference type="Pfam" id="PF13585">
    <property type="entry name" value="CHU_C"/>
    <property type="match status" value="1"/>
</dbReference>
<dbReference type="RefSeq" id="WP_046367327.1">
    <property type="nucleotide sequence ID" value="NZ_BBWV01000001.1"/>
</dbReference>
<evidence type="ECO:0008006" key="4">
    <source>
        <dbReference type="Google" id="ProtNLM"/>
    </source>
</evidence>
<organism evidence="2 3">
    <name type="scientific">Flavihumibacter petaseus NBRC 106054</name>
    <dbReference type="NCBI Taxonomy" id="1220578"/>
    <lineage>
        <taxon>Bacteria</taxon>
        <taxon>Pseudomonadati</taxon>
        <taxon>Bacteroidota</taxon>
        <taxon>Chitinophagia</taxon>
        <taxon>Chitinophagales</taxon>
        <taxon>Chitinophagaceae</taxon>
        <taxon>Flavihumibacter</taxon>
    </lineage>
</organism>